<dbReference type="OrthoDB" id="196140at2759"/>
<gene>
    <name evidence="2" type="ORF">BCR33DRAFT_663462</name>
</gene>
<dbReference type="InterPro" id="IPR019721">
    <property type="entry name" value="NADH-UbQ_OxRdtase_su21_N"/>
</dbReference>
<protein>
    <recommendedName>
        <fullName evidence="1">NADH-ubiquinone oxidoreductase 21kDa subunit N-terminal domain-containing protein</fullName>
    </recommendedName>
</protein>
<evidence type="ECO:0000313" key="3">
    <source>
        <dbReference type="Proteomes" id="UP000193642"/>
    </source>
</evidence>
<accession>A0A1Y2BS96</accession>
<reference evidence="2 3" key="1">
    <citation type="submission" date="2016-07" db="EMBL/GenBank/DDBJ databases">
        <title>Pervasive Adenine N6-methylation of Active Genes in Fungi.</title>
        <authorList>
            <consortium name="DOE Joint Genome Institute"/>
            <person name="Mondo S.J."/>
            <person name="Dannebaum R.O."/>
            <person name="Kuo R.C."/>
            <person name="Labutti K."/>
            <person name="Haridas S."/>
            <person name="Kuo A."/>
            <person name="Salamov A."/>
            <person name="Ahrendt S.R."/>
            <person name="Lipzen A."/>
            <person name="Sullivan W."/>
            <person name="Andreopoulos W.B."/>
            <person name="Clum A."/>
            <person name="Lindquist E."/>
            <person name="Daum C."/>
            <person name="Ramamoorthy G.K."/>
            <person name="Gryganskyi A."/>
            <person name="Culley D."/>
            <person name="Magnuson J.K."/>
            <person name="James T.Y."/>
            <person name="O'Malley M.A."/>
            <person name="Stajich J.E."/>
            <person name="Spatafora J.W."/>
            <person name="Visel A."/>
            <person name="Grigoriev I.V."/>
        </authorList>
    </citation>
    <scope>NUCLEOTIDE SEQUENCE [LARGE SCALE GENOMIC DNA]</scope>
    <source>
        <strain evidence="2 3">JEL800</strain>
    </source>
</reference>
<dbReference type="AlphaFoldDB" id="A0A1Y2BS96"/>
<name>A0A1Y2BS96_9FUNG</name>
<dbReference type="STRING" id="329046.A0A1Y2BS96"/>
<dbReference type="Proteomes" id="UP000193642">
    <property type="component" value="Unassembled WGS sequence"/>
</dbReference>
<comment type="caution">
    <text evidence="2">The sequence shown here is derived from an EMBL/GenBank/DDBJ whole genome shotgun (WGS) entry which is preliminary data.</text>
</comment>
<feature type="domain" description="NADH-ubiquinone oxidoreductase 21kDa subunit N-terminal" evidence="1">
    <location>
        <begin position="14"/>
        <end position="59"/>
    </location>
</feature>
<dbReference type="Pfam" id="PF10785">
    <property type="entry name" value="NADH-u_ox-rdase"/>
    <property type="match status" value="1"/>
</dbReference>
<organism evidence="2 3">
    <name type="scientific">Rhizoclosmatium globosum</name>
    <dbReference type="NCBI Taxonomy" id="329046"/>
    <lineage>
        <taxon>Eukaryota</taxon>
        <taxon>Fungi</taxon>
        <taxon>Fungi incertae sedis</taxon>
        <taxon>Chytridiomycota</taxon>
        <taxon>Chytridiomycota incertae sedis</taxon>
        <taxon>Chytridiomycetes</taxon>
        <taxon>Chytridiales</taxon>
        <taxon>Chytriomycetaceae</taxon>
        <taxon>Rhizoclosmatium</taxon>
    </lineage>
</organism>
<sequence>MKFVSNLPDNQHVPYKFLAAEPHFKTVVQYFRPSDYWTIAGVTVGFPAAHVLWGNLFPASFSSY</sequence>
<keyword evidence="3" id="KW-1185">Reference proteome</keyword>
<evidence type="ECO:0000313" key="2">
    <source>
        <dbReference type="EMBL" id="ORY37629.1"/>
    </source>
</evidence>
<proteinExistence type="predicted"/>
<dbReference type="EMBL" id="MCGO01000049">
    <property type="protein sequence ID" value="ORY37629.1"/>
    <property type="molecule type" value="Genomic_DNA"/>
</dbReference>
<evidence type="ECO:0000259" key="1">
    <source>
        <dbReference type="Pfam" id="PF10785"/>
    </source>
</evidence>